<reference evidence="2 3" key="1">
    <citation type="journal article" date="2016" name="Mol. Biol. Evol.">
        <title>Comparative Genomics of Early-Diverging Mushroom-Forming Fungi Provides Insights into the Origins of Lignocellulose Decay Capabilities.</title>
        <authorList>
            <person name="Nagy L.G."/>
            <person name="Riley R."/>
            <person name="Tritt A."/>
            <person name="Adam C."/>
            <person name="Daum C."/>
            <person name="Floudas D."/>
            <person name="Sun H."/>
            <person name="Yadav J.S."/>
            <person name="Pangilinan J."/>
            <person name="Larsson K.H."/>
            <person name="Matsuura K."/>
            <person name="Barry K."/>
            <person name="Labutti K."/>
            <person name="Kuo R."/>
            <person name="Ohm R.A."/>
            <person name="Bhattacharya S.S."/>
            <person name="Shirouzu T."/>
            <person name="Yoshinaga Y."/>
            <person name="Martin F.M."/>
            <person name="Grigoriev I.V."/>
            <person name="Hibbett D.S."/>
        </authorList>
    </citation>
    <scope>NUCLEOTIDE SEQUENCE [LARGE SCALE GENOMIC DNA]</scope>
    <source>
        <strain evidence="2 3">TUFC12733</strain>
    </source>
</reference>
<evidence type="ECO:0000256" key="1">
    <source>
        <dbReference type="SAM" id="MobiDB-lite"/>
    </source>
</evidence>
<accession>A0A167HED8</accession>
<name>A0A167HED8_CALVF</name>
<keyword evidence="3" id="KW-1185">Reference proteome</keyword>
<gene>
    <name evidence="2" type="ORF">CALVIDRAFT_341306</name>
</gene>
<sequence length="117" mass="13054">MRYSRQPWARRAGHSLPATGRVLLRANQFEASPHRHFARAPRPSQERDASLVTDNQRVWNATCQCPLPAISQLLASTSYLAFVPIRPYQQFERVSADKTANPTGQRGEGRSGTPPQG</sequence>
<dbReference type="Proteomes" id="UP000076738">
    <property type="component" value="Unassembled WGS sequence"/>
</dbReference>
<proteinExistence type="predicted"/>
<feature type="region of interest" description="Disordered" evidence="1">
    <location>
        <begin position="92"/>
        <end position="117"/>
    </location>
</feature>
<evidence type="ECO:0000313" key="2">
    <source>
        <dbReference type="EMBL" id="KZO91538.1"/>
    </source>
</evidence>
<dbReference type="AlphaFoldDB" id="A0A167HED8"/>
<evidence type="ECO:0000313" key="3">
    <source>
        <dbReference type="Proteomes" id="UP000076738"/>
    </source>
</evidence>
<organism evidence="2 3">
    <name type="scientific">Calocera viscosa (strain TUFC12733)</name>
    <dbReference type="NCBI Taxonomy" id="1330018"/>
    <lineage>
        <taxon>Eukaryota</taxon>
        <taxon>Fungi</taxon>
        <taxon>Dikarya</taxon>
        <taxon>Basidiomycota</taxon>
        <taxon>Agaricomycotina</taxon>
        <taxon>Dacrymycetes</taxon>
        <taxon>Dacrymycetales</taxon>
        <taxon>Dacrymycetaceae</taxon>
        <taxon>Calocera</taxon>
    </lineage>
</organism>
<protein>
    <submittedName>
        <fullName evidence="2">Uncharacterized protein</fullName>
    </submittedName>
</protein>
<dbReference type="EMBL" id="KV417321">
    <property type="protein sequence ID" value="KZO91538.1"/>
    <property type="molecule type" value="Genomic_DNA"/>
</dbReference>